<comment type="caution">
    <text evidence="1">The sequence shown here is derived from an EMBL/GenBank/DDBJ whole genome shotgun (WGS) entry which is preliminary data.</text>
</comment>
<protein>
    <recommendedName>
        <fullName evidence="3">Serine-threonine/tyrosine-protein kinase catalytic domain-containing protein</fullName>
    </recommendedName>
</protein>
<dbReference type="AlphaFoldDB" id="A0A397W702"/>
<accession>A0A397W702</accession>
<evidence type="ECO:0000313" key="1">
    <source>
        <dbReference type="EMBL" id="RIB29357.1"/>
    </source>
</evidence>
<evidence type="ECO:0000313" key="2">
    <source>
        <dbReference type="Proteomes" id="UP000266673"/>
    </source>
</evidence>
<dbReference type="InterPro" id="IPR011009">
    <property type="entry name" value="Kinase-like_dom_sf"/>
</dbReference>
<dbReference type="EMBL" id="QKWP01000040">
    <property type="protein sequence ID" value="RIB29357.1"/>
    <property type="molecule type" value="Genomic_DNA"/>
</dbReference>
<dbReference type="Gene3D" id="1.10.510.10">
    <property type="entry name" value="Transferase(Phosphotransferase) domain 1"/>
    <property type="match status" value="1"/>
</dbReference>
<proteinExistence type="predicted"/>
<name>A0A397W702_9GLOM</name>
<keyword evidence="2" id="KW-1185">Reference proteome</keyword>
<reference evidence="1 2" key="1">
    <citation type="submission" date="2018-06" db="EMBL/GenBank/DDBJ databases">
        <title>Comparative genomics reveals the genomic features of Rhizophagus irregularis, R. cerebriforme, R. diaphanum and Gigaspora rosea, and their symbiotic lifestyle signature.</title>
        <authorList>
            <person name="Morin E."/>
            <person name="San Clemente H."/>
            <person name="Chen E.C.H."/>
            <person name="De La Providencia I."/>
            <person name="Hainaut M."/>
            <person name="Kuo A."/>
            <person name="Kohler A."/>
            <person name="Murat C."/>
            <person name="Tang N."/>
            <person name="Roy S."/>
            <person name="Loubradou J."/>
            <person name="Henrissat B."/>
            <person name="Grigoriev I.V."/>
            <person name="Corradi N."/>
            <person name="Roux C."/>
            <person name="Martin F.M."/>
        </authorList>
    </citation>
    <scope>NUCLEOTIDE SEQUENCE [LARGE SCALE GENOMIC DNA]</scope>
    <source>
        <strain evidence="1 2">DAOM 194757</strain>
    </source>
</reference>
<dbReference type="SUPFAM" id="SSF56112">
    <property type="entry name" value="Protein kinase-like (PK-like)"/>
    <property type="match status" value="1"/>
</dbReference>
<gene>
    <name evidence="1" type="ORF">C2G38_2011234</name>
</gene>
<organism evidence="1 2">
    <name type="scientific">Gigaspora rosea</name>
    <dbReference type="NCBI Taxonomy" id="44941"/>
    <lineage>
        <taxon>Eukaryota</taxon>
        <taxon>Fungi</taxon>
        <taxon>Fungi incertae sedis</taxon>
        <taxon>Mucoromycota</taxon>
        <taxon>Glomeromycotina</taxon>
        <taxon>Glomeromycetes</taxon>
        <taxon>Diversisporales</taxon>
        <taxon>Gigasporaceae</taxon>
        <taxon>Gigaspora</taxon>
    </lineage>
</organism>
<dbReference type="OrthoDB" id="10390514at2759"/>
<dbReference type="Proteomes" id="UP000266673">
    <property type="component" value="Unassembled WGS sequence"/>
</dbReference>
<sequence>MWEILFGTPITKIYACLHKYFEPLEVQIVLNELRPPIFENLESCYIYFMKRCWENDPEKRPSAVKICETFAEWQNDKKILFELTEYDKKMRLLMKGQMNIVINDNSKLSIVINDKVNYSKEIYTDQFVSFTTSQSNINHLESNEDLLIINSKELISENSDKSTCVMVHKIELMDNSN</sequence>
<evidence type="ECO:0008006" key="3">
    <source>
        <dbReference type="Google" id="ProtNLM"/>
    </source>
</evidence>